<dbReference type="PROSITE" id="PS00758">
    <property type="entry name" value="ARGE_DAPE_CPG2_1"/>
    <property type="match status" value="1"/>
</dbReference>
<evidence type="ECO:0000256" key="11">
    <source>
        <dbReference type="ARBA" id="ARBA00022915"/>
    </source>
</evidence>
<evidence type="ECO:0000256" key="10">
    <source>
        <dbReference type="ARBA" id="ARBA00022833"/>
    </source>
</evidence>
<keyword evidence="19" id="KW-1185">Reference proteome</keyword>
<keyword evidence="11 16" id="KW-0220">Diaminopimelate biosynthesis</keyword>
<dbReference type="InterPro" id="IPR050072">
    <property type="entry name" value="Peptidase_M20A"/>
</dbReference>
<dbReference type="PANTHER" id="PTHR43808">
    <property type="entry name" value="ACETYLORNITHINE DEACETYLASE"/>
    <property type="match status" value="1"/>
</dbReference>
<keyword evidence="12 16" id="KW-0457">Lysine biosynthesis</keyword>
<evidence type="ECO:0000313" key="19">
    <source>
        <dbReference type="Proteomes" id="UP001203069"/>
    </source>
</evidence>
<dbReference type="HAMAP" id="MF_01690">
    <property type="entry name" value="DapE"/>
    <property type="match status" value="1"/>
</dbReference>
<dbReference type="Proteomes" id="UP001203069">
    <property type="component" value="Unassembled WGS sequence"/>
</dbReference>
<evidence type="ECO:0000313" key="18">
    <source>
        <dbReference type="EMBL" id="MCL2893251.1"/>
    </source>
</evidence>
<accession>A0ABT0MTS4</accession>
<evidence type="ECO:0000256" key="14">
    <source>
        <dbReference type="ARBA" id="ARBA00031891"/>
    </source>
</evidence>
<organism evidence="18 19">
    <name type="scientific">Brenneria tiliae</name>
    <dbReference type="NCBI Taxonomy" id="2914984"/>
    <lineage>
        <taxon>Bacteria</taxon>
        <taxon>Pseudomonadati</taxon>
        <taxon>Pseudomonadota</taxon>
        <taxon>Gammaproteobacteria</taxon>
        <taxon>Enterobacterales</taxon>
        <taxon>Pectobacteriaceae</taxon>
        <taxon>Brenneria</taxon>
    </lineage>
</organism>
<comment type="pathway">
    <text evidence="2 16">Amino-acid biosynthesis; L-lysine biosynthesis via DAP pathway; LL-2,6-diaminopimelate from (S)-tetrahydrodipicolinate (succinylase route): step 3/3.</text>
</comment>
<comment type="caution">
    <text evidence="18">The sequence shown here is derived from an EMBL/GenBank/DDBJ whole genome shotgun (WGS) entry which is preliminary data.</text>
</comment>
<dbReference type="InterPro" id="IPR011650">
    <property type="entry name" value="Peptidase_M20_dimer"/>
</dbReference>
<feature type="binding site" evidence="16">
    <location>
        <position position="66"/>
    </location>
    <ligand>
        <name>Zn(2+)</name>
        <dbReference type="ChEBI" id="CHEBI:29105"/>
        <label>1</label>
    </ligand>
</feature>
<comment type="similarity">
    <text evidence="3 16">Belongs to the peptidase M20A family. DapE subfamily.</text>
</comment>
<keyword evidence="10 16" id="KW-0862">Zinc</keyword>
<evidence type="ECO:0000256" key="6">
    <source>
        <dbReference type="ARBA" id="ARBA00022391"/>
    </source>
</evidence>
<comment type="function">
    <text evidence="16">Catalyzes the hydrolysis of N-succinyl-L,L-diaminopimelic acid (SDAP), forming succinate and LL-2,6-diaminopimelate (DAP), an intermediate involved in the bacterial biosynthesis of lysine and meso-diaminopimelic acid, an essential component of bacterial cell walls.</text>
</comment>
<keyword evidence="7 16" id="KW-0028">Amino-acid biosynthesis</keyword>
<evidence type="ECO:0000256" key="7">
    <source>
        <dbReference type="ARBA" id="ARBA00022605"/>
    </source>
</evidence>
<evidence type="ECO:0000256" key="8">
    <source>
        <dbReference type="ARBA" id="ARBA00022723"/>
    </source>
</evidence>
<feature type="binding site" evidence="16">
    <location>
        <position position="348"/>
    </location>
    <ligand>
        <name>Zn(2+)</name>
        <dbReference type="ChEBI" id="CHEBI:29105"/>
        <label>2</label>
    </ligand>
</feature>
<dbReference type="InterPro" id="IPR002933">
    <property type="entry name" value="Peptidase_M20"/>
</dbReference>
<dbReference type="Pfam" id="PF07687">
    <property type="entry name" value="M20_dimer"/>
    <property type="match status" value="1"/>
</dbReference>
<dbReference type="Pfam" id="PF01546">
    <property type="entry name" value="Peptidase_M20"/>
    <property type="match status" value="1"/>
</dbReference>
<feature type="binding site" evidence="16">
    <location>
        <position position="99"/>
    </location>
    <ligand>
        <name>Zn(2+)</name>
        <dbReference type="ChEBI" id="CHEBI:29105"/>
        <label>2</label>
    </ligand>
</feature>
<comment type="subunit">
    <text evidence="4 16">Homodimer.</text>
</comment>
<evidence type="ECO:0000256" key="3">
    <source>
        <dbReference type="ARBA" id="ARBA00006746"/>
    </source>
</evidence>
<dbReference type="GO" id="GO:0009014">
    <property type="term" value="F:succinyl-diaminopimelate desuccinylase activity"/>
    <property type="evidence" value="ECO:0007669"/>
    <property type="project" value="UniProtKB-EC"/>
</dbReference>
<keyword evidence="13 16" id="KW-0170">Cobalt</keyword>
<evidence type="ECO:0000256" key="15">
    <source>
        <dbReference type="ARBA" id="ARBA00051301"/>
    </source>
</evidence>
<comment type="catalytic activity">
    <reaction evidence="15 16">
        <text>N-succinyl-(2S,6S)-2,6-diaminopimelate + H2O = (2S,6S)-2,6-diaminopimelate + succinate</text>
        <dbReference type="Rhea" id="RHEA:22608"/>
        <dbReference type="ChEBI" id="CHEBI:15377"/>
        <dbReference type="ChEBI" id="CHEBI:30031"/>
        <dbReference type="ChEBI" id="CHEBI:57609"/>
        <dbReference type="ChEBI" id="CHEBI:58087"/>
        <dbReference type="EC" id="3.5.1.18"/>
    </reaction>
</comment>
<comment type="cofactor">
    <cofactor evidence="16">
        <name>Zn(2+)</name>
        <dbReference type="ChEBI" id="CHEBI:29105"/>
    </cofactor>
    <cofactor evidence="16">
        <name>Co(2+)</name>
        <dbReference type="ChEBI" id="CHEBI:48828"/>
    </cofactor>
    <text evidence="16">Binds 2 Zn(2+) or Co(2+) ions per subunit.</text>
</comment>
<feature type="binding site" evidence="16">
    <location>
        <position position="162"/>
    </location>
    <ligand>
        <name>Zn(2+)</name>
        <dbReference type="ChEBI" id="CHEBI:29105"/>
        <label>1</label>
    </ligand>
</feature>
<evidence type="ECO:0000256" key="13">
    <source>
        <dbReference type="ARBA" id="ARBA00023285"/>
    </source>
</evidence>
<protein>
    <recommendedName>
        <fullName evidence="6 16">Succinyl-diaminopimelate desuccinylase</fullName>
        <shortName evidence="16">SDAP desuccinylase</shortName>
        <ecNumber evidence="5 16">3.5.1.18</ecNumber>
    </recommendedName>
    <alternativeName>
        <fullName evidence="14 16">N-succinyl-LL-2,6-diaminoheptanedioate amidohydrolase</fullName>
    </alternativeName>
</protein>
<evidence type="ECO:0000256" key="16">
    <source>
        <dbReference type="HAMAP-Rule" id="MF_01690"/>
    </source>
</evidence>
<dbReference type="PANTHER" id="PTHR43808:SF31">
    <property type="entry name" value="N-ACETYL-L-CITRULLINE DEACETYLASE"/>
    <property type="match status" value="1"/>
</dbReference>
<comment type="cofactor">
    <cofactor evidence="1">
        <name>Co(2+)</name>
        <dbReference type="ChEBI" id="CHEBI:48828"/>
    </cofactor>
</comment>
<evidence type="ECO:0000256" key="4">
    <source>
        <dbReference type="ARBA" id="ARBA00011738"/>
    </source>
</evidence>
<keyword evidence="8 16" id="KW-0479">Metal-binding</keyword>
<dbReference type="InterPro" id="IPR001261">
    <property type="entry name" value="ArgE/DapE_CS"/>
</dbReference>
<evidence type="ECO:0000256" key="5">
    <source>
        <dbReference type="ARBA" id="ARBA00011921"/>
    </source>
</evidence>
<reference evidence="18 19" key="1">
    <citation type="submission" date="2022-02" db="EMBL/GenBank/DDBJ databases">
        <title>Description of Brenneria tiliae sp. nov. isolated from symptomatic Tilia x moltkei and Tilia x europaea trees in the UK.</title>
        <authorList>
            <person name="Kile H."/>
        </authorList>
    </citation>
    <scope>NUCLEOTIDE SEQUENCE [LARGE SCALE GENOMIC DNA]</scope>
    <source>
        <strain evidence="18 19">MC1SB4.1</strain>
    </source>
</reference>
<dbReference type="PROSITE" id="PS00759">
    <property type="entry name" value="ARGE_DAPE_CPG2_2"/>
    <property type="match status" value="1"/>
</dbReference>
<dbReference type="CDD" id="cd03891">
    <property type="entry name" value="M20_DapE_proteobac"/>
    <property type="match status" value="1"/>
</dbReference>
<dbReference type="NCBIfam" id="TIGR01246">
    <property type="entry name" value="dapE_proteo"/>
    <property type="match status" value="1"/>
</dbReference>
<feature type="binding site" evidence="16">
    <location>
        <position position="134"/>
    </location>
    <ligand>
        <name>Zn(2+)</name>
        <dbReference type="ChEBI" id="CHEBI:29105"/>
        <label>2</label>
    </ligand>
</feature>
<dbReference type="SUPFAM" id="SSF55031">
    <property type="entry name" value="Bacterial exopeptidase dimerisation domain"/>
    <property type="match status" value="1"/>
</dbReference>
<evidence type="ECO:0000259" key="17">
    <source>
        <dbReference type="Pfam" id="PF07687"/>
    </source>
</evidence>
<dbReference type="Gene3D" id="3.40.630.10">
    <property type="entry name" value="Zn peptidases"/>
    <property type="match status" value="2"/>
</dbReference>
<evidence type="ECO:0000256" key="1">
    <source>
        <dbReference type="ARBA" id="ARBA00001941"/>
    </source>
</evidence>
<sequence length="375" mass="40989">MSCPVIELAQQLIKRPSLSPNDEGCQALLIERLKAIGFTIEPMNFGDTQNVWAWRGAGKTLAFAGHTDVVPSGDESRWQHPPFEPTIRDGMLYGRGAADMKGSLAAMVVAAERFVAAHPDHQGRLAFLITSDEEASAVNGTVKVVEALMARNERLDYCLVGEPSSTAIVGDVVKNGRRGSITADLRVHGVQGHVAYPHLADNPVHRALPALNELAATEWDRGNDFFPPTSMQIANIQAGTGSNNVIPGELFVQFNFRFSTELTDELIKQRVAELLDRHQLNYSIDWRLSGQPFLTARGELVDAVVNAVEHYNEITPALLTNGGTSDGRFIARMGTQVVELGPVNATIHKVDECVSAADLQLLSRMYQRVMEQLIA</sequence>
<feature type="domain" description="Peptidase M20 dimerisation" evidence="17">
    <location>
        <begin position="175"/>
        <end position="282"/>
    </location>
</feature>
<evidence type="ECO:0000256" key="12">
    <source>
        <dbReference type="ARBA" id="ARBA00023154"/>
    </source>
</evidence>
<feature type="active site" evidence="16">
    <location>
        <position position="68"/>
    </location>
</feature>
<dbReference type="SUPFAM" id="SSF53187">
    <property type="entry name" value="Zn-dependent exopeptidases"/>
    <property type="match status" value="1"/>
</dbReference>
<feature type="active site" description="Proton acceptor" evidence="16">
    <location>
        <position position="133"/>
    </location>
</feature>
<keyword evidence="9 16" id="KW-0378">Hydrolase</keyword>
<dbReference type="InterPro" id="IPR005941">
    <property type="entry name" value="DapE_proteobac"/>
</dbReference>
<evidence type="ECO:0000256" key="2">
    <source>
        <dbReference type="ARBA" id="ARBA00005130"/>
    </source>
</evidence>
<dbReference type="InterPro" id="IPR036264">
    <property type="entry name" value="Bact_exopeptidase_dim_dom"/>
</dbReference>
<feature type="binding site" evidence="16">
    <location>
        <position position="99"/>
    </location>
    <ligand>
        <name>Zn(2+)</name>
        <dbReference type="ChEBI" id="CHEBI:29105"/>
        <label>1</label>
    </ligand>
</feature>
<dbReference type="RefSeq" id="WP_249244765.1">
    <property type="nucleotide sequence ID" value="NZ_JAKPBZ010000111.1"/>
</dbReference>
<gene>
    <name evidence="16 18" type="primary">dapE</name>
    <name evidence="18" type="ORF">MFP26_11220</name>
</gene>
<dbReference type="NCBIfam" id="NF009557">
    <property type="entry name" value="PRK13009.1"/>
    <property type="match status" value="1"/>
</dbReference>
<dbReference type="EMBL" id="JAKPBZ010000111">
    <property type="protein sequence ID" value="MCL2893251.1"/>
    <property type="molecule type" value="Genomic_DNA"/>
</dbReference>
<dbReference type="EC" id="3.5.1.18" evidence="5 16"/>
<proteinExistence type="inferred from homology"/>
<name>A0ABT0MTS4_9GAMM</name>
<evidence type="ECO:0000256" key="9">
    <source>
        <dbReference type="ARBA" id="ARBA00022801"/>
    </source>
</evidence>